<protein>
    <submittedName>
        <fullName evidence="2">Uncharacterized protein</fullName>
    </submittedName>
</protein>
<sequence length="73" mass="8160">MELLKRMSLVRLPESHKPGGISPDNEFDDTSNHCKGEFFPRLTGREPSNKFFHSSSTSKLVNWPSLLGMGPVS</sequence>
<dbReference type="AlphaFoldDB" id="A0A2P2NPU9"/>
<evidence type="ECO:0000256" key="1">
    <source>
        <dbReference type="SAM" id="MobiDB-lite"/>
    </source>
</evidence>
<proteinExistence type="predicted"/>
<organism evidence="2">
    <name type="scientific">Rhizophora mucronata</name>
    <name type="common">Asiatic mangrove</name>
    <dbReference type="NCBI Taxonomy" id="61149"/>
    <lineage>
        <taxon>Eukaryota</taxon>
        <taxon>Viridiplantae</taxon>
        <taxon>Streptophyta</taxon>
        <taxon>Embryophyta</taxon>
        <taxon>Tracheophyta</taxon>
        <taxon>Spermatophyta</taxon>
        <taxon>Magnoliopsida</taxon>
        <taxon>eudicotyledons</taxon>
        <taxon>Gunneridae</taxon>
        <taxon>Pentapetalae</taxon>
        <taxon>rosids</taxon>
        <taxon>fabids</taxon>
        <taxon>Malpighiales</taxon>
        <taxon>Rhizophoraceae</taxon>
        <taxon>Rhizophora</taxon>
    </lineage>
</organism>
<accession>A0A2P2NPU9</accession>
<evidence type="ECO:0000313" key="2">
    <source>
        <dbReference type="EMBL" id="MBX44461.1"/>
    </source>
</evidence>
<reference evidence="2" key="1">
    <citation type="submission" date="2018-02" db="EMBL/GenBank/DDBJ databases">
        <title>Rhizophora mucronata_Transcriptome.</title>
        <authorList>
            <person name="Meera S.P."/>
            <person name="Sreeshan A."/>
            <person name="Augustine A."/>
        </authorList>
    </citation>
    <scope>NUCLEOTIDE SEQUENCE</scope>
    <source>
        <tissue evidence="2">Leaf</tissue>
    </source>
</reference>
<name>A0A2P2NPU9_RHIMU</name>
<feature type="region of interest" description="Disordered" evidence="1">
    <location>
        <begin position="1"/>
        <end position="30"/>
    </location>
</feature>
<dbReference type="EMBL" id="GGEC01063977">
    <property type="protein sequence ID" value="MBX44461.1"/>
    <property type="molecule type" value="Transcribed_RNA"/>
</dbReference>